<dbReference type="AlphaFoldDB" id="A0A9P4PXS3"/>
<accession>A0A9P4PXS3</accession>
<feature type="region of interest" description="Disordered" evidence="1">
    <location>
        <begin position="70"/>
        <end position="94"/>
    </location>
</feature>
<dbReference type="EMBL" id="MU001493">
    <property type="protein sequence ID" value="KAF2450839.1"/>
    <property type="molecule type" value="Genomic_DNA"/>
</dbReference>
<comment type="caution">
    <text evidence="2">The sequence shown here is derived from an EMBL/GenBank/DDBJ whole genome shotgun (WGS) entry which is preliminary data.</text>
</comment>
<keyword evidence="3" id="KW-1185">Reference proteome</keyword>
<proteinExistence type="predicted"/>
<evidence type="ECO:0000313" key="3">
    <source>
        <dbReference type="Proteomes" id="UP000799764"/>
    </source>
</evidence>
<sequence>MSRFTDKRCHSGPSSTRRSIILHITILVAVRSLREIPLRLSIAMLAHWRSACDVVASFRNRGVHRRLQCSAKAVRSPHDSEGSALKSNVEGWDP</sequence>
<reference evidence="2" key="1">
    <citation type="journal article" date="2020" name="Stud. Mycol.">
        <title>101 Dothideomycetes genomes: a test case for predicting lifestyles and emergence of pathogens.</title>
        <authorList>
            <person name="Haridas S."/>
            <person name="Albert R."/>
            <person name="Binder M."/>
            <person name="Bloem J."/>
            <person name="Labutti K."/>
            <person name="Salamov A."/>
            <person name="Andreopoulos B."/>
            <person name="Baker S."/>
            <person name="Barry K."/>
            <person name="Bills G."/>
            <person name="Bluhm B."/>
            <person name="Cannon C."/>
            <person name="Castanera R."/>
            <person name="Culley D."/>
            <person name="Daum C."/>
            <person name="Ezra D."/>
            <person name="Gonzalez J."/>
            <person name="Henrissat B."/>
            <person name="Kuo A."/>
            <person name="Liang C."/>
            <person name="Lipzen A."/>
            <person name="Lutzoni F."/>
            <person name="Magnuson J."/>
            <person name="Mondo S."/>
            <person name="Nolan M."/>
            <person name="Ohm R."/>
            <person name="Pangilinan J."/>
            <person name="Park H.-J."/>
            <person name="Ramirez L."/>
            <person name="Alfaro M."/>
            <person name="Sun H."/>
            <person name="Tritt A."/>
            <person name="Yoshinaga Y."/>
            <person name="Zwiers L.-H."/>
            <person name="Turgeon B."/>
            <person name="Goodwin S."/>
            <person name="Spatafora J."/>
            <person name="Crous P."/>
            <person name="Grigoriev I."/>
        </authorList>
    </citation>
    <scope>NUCLEOTIDE SEQUENCE</scope>
    <source>
        <strain evidence="2">CBS 690.94</strain>
    </source>
</reference>
<dbReference type="Proteomes" id="UP000799764">
    <property type="component" value="Unassembled WGS sequence"/>
</dbReference>
<protein>
    <submittedName>
        <fullName evidence="2">Uncharacterized protein</fullName>
    </submittedName>
</protein>
<evidence type="ECO:0000256" key="1">
    <source>
        <dbReference type="SAM" id="MobiDB-lite"/>
    </source>
</evidence>
<organism evidence="2 3">
    <name type="scientific">Karstenula rhodostoma CBS 690.94</name>
    <dbReference type="NCBI Taxonomy" id="1392251"/>
    <lineage>
        <taxon>Eukaryota</taxon>
        <taxon>Fungi</taxon>
        <taxon>Dikarya</taxon>
        <taxon>Ascomycota</taxon>
        <taxon>Pezizomycotina</taxon>
        <taxon>Dothideomycetes</taxon>
        <taxon>Pleosporomycetidae</taxon>
        <taxon>Pleosporales</taxon>
        <taxon>Massarineae</taxon>
        <taxon>Didymosphaeriaceae</taxon>
        <taxon>Karstenula</taxon>
    </lineage>
</organism>
<gene>
    <name evidence="2" type="ORF">P171DRAFT_147303</name>
</gene>
<name>A0A9P4PXS3_9PLEO</name>
<evidence type="ECO:0000313" key="2">
    <source>
        <dbReference type="EMBL" id="KAF2450839.1"/>
    </source>
</evidence>